<organism evidence="2">
    <name type="scientific">Klebsiella pneumoniae</name>
    <dbReference type="NCBI Taxonomy" id="573"/>
    <lineage>
        <taxon>Bacteria</taxon>
        <taxon>Pseudomonadati</taxon>
        <taxon>Pseudomonadota</taxon>
        <taxon>Gammaproteobacteria</taxon>
        <taxon>Enterobacterales</taxon>
        <taxon>Enterobacteriaceae</taxon>
        <taxon>Klebsiella/Raoultella group</taxon>
        <taxon>Klebsiella</taxon>
        <taxon>Klebsiella pneumoniae complex</taxon>
    </lineage>
</organism>
<reference evidence="2" key="1">
    <citation type="submission" date="2020-01" db="EMBL/GenBank/DDBJ databases">
        <authorList>
            <person name="Qin S."/>
        </authorList>
    </citation>
    <scope>NUCLEOTIDE SEQUENCE</scope>
    <source>
        <strain evidence="2">CVir17-16-YZ6g</strain>
        <plasmid evidence="2">p17-15-vir-like</plasmid>
    </source>
</reference>
<sequence length="53" mass="5948">MTTKLKLPSTTRQKSREQLKALGLENLTLQLWVPTSSQARNPSPLKNRRADSG</sequence>
<feature type="region of interest" description="Disordered" evidence="1">
    <location>
        <begin position="34"/>
        <end position="53"/>
    </location>
</feature>
<keyword evidence="2" id="KW-0614">Plasmid</keyword>
<dbReference type="AlphaFoldDB" id="A0A8B0SVP6"/>
<evidence type="ECO:0000256" key="1">
    <source>
        <dbReference type="SAM" id="MobiDB-lite"/>
    </source>
</evidence>
<evidence type="ECO:0000313" key="2">
    <source>
        <dbReference type="EMBL" id="QTX15121.1"/>
    </source>
</evidence>
<dbReference type="EMBL" id="MN956836">
    <property type="protein sequence ID" value="QTX15121.1"/>
    <property type="molecule type" value="Genomic_DNA"/>
</dbReference>
<proteinExistence type="predicted"/>
<name>A0A8B0SVP6_KLEPN</name>
<protein>
    <submittedName>
        <fullName evidence="2">Peptide transport periplasmic protein SapA</fullName>
    </submittedName>
</protein>
<accession>A0A8B0SVP6</accession>
<geneLocation type="plasmid" evidence="2">
    <name>p17-15-vir-like</name>
</geneLocation>